<organism evidence="1 2">
    <name type="scientific">Streptosporangium oxazolinicum</name>
    <dbReference type="NCBI Taxonomy" id="909287"/>
    <lineage>
        <taxon>Bacteria</taxon>
        <taxon>Bacillati</taxon>
        <taxon>Actinomycetota</taxon>
        <taxon>Actinomycetes</taxon>
        <taxon>Streptosporangiales</taxon>
        <taxon>Streptosporangiaceae</taxon>
        <taxon>Streptosporangium</taxon>
    </lineage>
</organism>
<gene>
    <name evidence="1" type="ORF">GCM10022252_75010</name>
</gene>
<dbReference type="RefSeq" id="WP_344923076.1">
    <property type="nucleotide sequence ID" value="NZ_BAABAQ010000020.1"/>
</dbReference>
<dbReference type="EMBL" id="BAABAQ010000020">
    <property type="protein sequence ID" value="GAA4209057.1"/>
    <property type="molecule type" value="Genomic_DNA"/>
</dbReference>
<proteinExistence type="predicted"/>
<evidence type="ECO:0000313" key="2">
    <source>
        <dbReference type="Proteomes" id="UP001501251"/>
    </source>
</evidence>
<dbReference type="Proteomes" id="UP001501251">
    <property type="component" value="Unassembled WGS sequence"/>
</dbReference>
<accession>A0ABP8BKG8</accession>
<sequence length="97" mass="10940">MSSPDTPGSLPCTFYIVPFLPGARRTLRRILLTAKAHRLDTVVEHDHGLLFRMVVVTATGRAADLRRFQRRVGRALNKREAQQSSSFLARLILRGAR</sequence>
<keyword evidence="2" id="KW-1185">Reference proteome</keyword>
<name>A0ABP8BKG8_9ACTN</name>
<evidence type="ECO:0000313" key="1">
    <source>
        <dbReference type="EMBL" id="GAA4209057.1"/>
    </source>
</evidence>
<protein>
    <submittedName>
        <fullName evidence="1">Uncharacterized protein</fullName>
    </submittedName>
</protein>
<reference evidence="2" key="1">
    <citation type="journal article" date="2019" name="Int. J. Syst. Evol. Microbiol.">
        <title>The Global Catalogue of Microorganisms (GCM) 10K type strain sequencing project: providing services to taxonomists for standard genome sequencing and annotation.</title>
        <authorList>
            <consortium name="The Broad Institute Genomics Platform"/>
            <consortium name="The Broad Institute Genome Sequencing Center for Infectious Disease"/>
            <person name="Wu L."/>
            <person name="Ma J."/>
        </authorList>
    </citation>
    <scope>NUCLEOTIDE SEQUENCE [LARGE SCALE GENOMIC DNA]</scope>
    <source>
        <strain evidence="2">JCM 17388</strain>
    </source>
</reference>
<comment type="caution">
    <text evidence="1">The sequence shown here is derived from an EMBL/GenBank/DDBJ whole genome shotgun (WGS) entry which is preliminary data.</text>
</comment>